<feature type="domain" description="Bacterial Ig-like" evidence="1">
    <location>
        <begin position="23"/>
        <end position="95"/>
    </location>
</feature>
<sequence>MTKSDTVMSASDVNIAYKDPNGELVATITNEHGKPLVVNLNVELNGKNYTVRTDSNGQATLSIATLTPGTYTATISYKGSSNYRASTATAKVTVTKSDTVISAPDVNIAYKDPNGELVATIVNEHGKPLVVTLNIELNGKTYNVRTDSNGQARLSLDTLTPGNYTATISYKGSGNYEASTATAQVVVVKSDTVLSAPDVEVAYKDPNGKLVSTITNEHGKPLVVSLNVKLNGKTYTVRTDSNGQMNVSTANLDPGTYTATISYKGSKNYNPTNTTANITVKP</sequence>
<protein>
    <recommendedName>
        <fullName evidence="1">Bacterial Ig-like domain-containing protein</fullName>
    </recommendedName>
</protein>
<evidence type="ECO:0000313" key="2">
    <source>
        <dbReference type="EMBL" id="MBE6505678.1"/>
    </source>
</evidence>
<dbReference type="InterPro" id="IPR013784">
    <property type="entry name" value="Carb-bd-like_fold"/>
</dbReference>
<organism evidence="2 3">
    <name type="scientific">Methanobrevibacter millerae</name>
    <dbReference type="NCBI Taxonomy" id="230361"/>
    <lineage>
        <taxon>Archaea</taxon>
        <taxon>Methanobacteriati</taxon>
        <taxon>Methanobacteriota</taxon>
        <taxon>Methanomada group</taxon>
        <taxon>Methanobacteria</taxon>
        <taxon>Methanobacteriales</taxon>
        <taxon>Methanobacteriaceae</taxon>
        <taxon>Methanobrevibacter</taxon>
    </lineage>
</organism>
<dbReference type="Proteomes" id="UP000762703">
    <property type="component" value="Unassembled WGS sequence"/>
</dbReference>
<dbReference type="AlphaFoldDB" id="A0A8T3VCH4"/>
<comment type="caution">
    <text evidence="2">The sequence shown here is derived from an EMBL/GenBank/DDBJ whole genome shotgun (WGS) entry which is preliminary data.</text>
</comment>
<dbReference type="SUPFAM" id="SSF49452">
    <property type="entry name" value="Starch-binding domain-like"/>
    <property type="match status" value="2"/>
</dbReference>
<evidence type="ECO:0000259" key="1">
    <source>
        <dbReference type="Pfam" id="PF16640"/>
    </source>
</evidence>
<gene>
    <name evidence="2" type="ORF">E7Z73_08085</name>
</gene>
<evidence type="ECO:0000313" key="3">
    <source>
        <dbReference type="Proteomes" id="UP000762703"/>
    </source>
</evidence>
<proteinExistence type="predicted"/>
<dbReference type="InterPro" id="IPR032109">
    <property type="entry name" value="Big_3_5"/>
</dbReference>
<dbReference type="EMBL" id="SUTE01000063">
    <property type="protein sequence ID" value="MBE6505678.1"/>
    <property type="molecule type" value="Genomic_DNA"/>
</dbReference>
<reference evidence="2" key="1">
    <citation type="submission" date="2019-04" db="EMBL/GenBank/DDBJ databases">
        <title>Evolution of Biomass-Degrading Anaerobic Consortia Revealed by Metagenomics.</title>
        <authorList>
            <person name="Peng X."/>
        </authorList>
    </citation>
    <scope>NUCLEOTIDE SEQUENCE</scope>
    <source>
        <strain evidence="2">SIG12</strain>
    </source>
</reference>
<accession>A0A8T3VCH4</accession>
<dbReference type="Pfam" id="PF16640">
    <property type="entry name" value="Big_3_5"/>
    <property type="match status" value="1"/>
</dbReference>
<dbReference type="GO" id="GO:0030246">
    <property type="term" value="F:carbohydrate binding"/>
    <property type="evidence" value="ECO:0007669"/>
    <property type="project" value="InterPro"/>
</dbReference>
<dbReference type="Gene3D" id="2.60.40.1120">
    <property type="entry name" value="Carboxypeptidase-like, regulatory domain"/>
    <property type="match status" value="3"/>
</dbReference>
<name>A0A8T3VCH4_9EURY</name>